<evidence type="ECO:0000313" key="8">
    <source>
        <dbReference type="EMBL" id="QSB12733.1"/>
    </source>
</evidence>
<dbReference type="Pfam" id="PF04539">
    <property type="entry name" value="Sigma70_r3"/>
    <property type="match status" value="1"/>
</dbReference>
<dbReference type="InterPro" id="IPR000943">
    <property type="entry name" value="RNA_pol_sigma70"/>
</dbReference>
<name>A0A895YB91_9ACTN</name>
<keyword evidence="2" id="KW-0731">Sigma factor</keyword>
<evidence type="ECO:0000259" key="7">
    <source>
        <dbReference type="Pfam" id="PF04545"/>
    </source>
</evidence>
<dbReference type="RefSeq" id="WP_239674774.1">
    <property type="nucleotide sequence ID" value="NZ_CP070499.1"/>
</dbReference>
<dbReference type="Gene3D" id="1.20.120.1810">
    <property type="match status" value="1"/>
</dbReference>
<dbReference type="Pfam" id="PF04542">
    <property type="entry name" value="Sigma70_r2"/>
    <property type="match status" value="1"/>
</dbReference>
<dbReference type="PRINTS" id="PR00046">
    <property type="entry name" value="SIGMA70FCT"/>
</dbReference>
<dbReference type="KEGG" id="nhy:JQS43_13615"/>
<dbReference type="GO" id="GO:0003677">
    <property type="term" value="F:DNA binding"/>
    <property type="evidence" value="ECO:0007669"/>
    <property type="project" value="UniProtKB-KW"/>
</dbReference>
<dbReference type="InterPro" id="IPR013324">
    <property type="entry name" value="RNA_pol_sigma_r3/r4-like"/>
</dbReference>
<dbReference type="InterPro" id="IPR013325">
    <property type="entry name" value="RNA_pol_sigma_r2"/>
</dbReference>
<dbReference type="GO" id="GO:0006352">
    <property type="term" value="P:DNA-templated transcription initiation"/>
    <property type="evidence" value="ECO:0007669"/>
    <property type="project" value="InterPro"/>
</dbReference>
<feature type="domain" description="RNA polymerase sigma-70 region 3" evidence="5">
    <location>
        <begin position="119"/>
        <end position="179"/>
    </location>
</feature>
<evidence type="ECO:0000313" key="9">
    <source>
        <dbReference type="Proteomes" id="UP000662857"/>
    </source>
</evidence>
<dbReference type="SUPFAM" id="SSF88946">
    <property type="entry name" value="Sigma2 domain of RNA polymerase sigma factors"/>
    <property type="match status" value="1"/>
</dbReference>
<dbReference type="PANTHER" id="PTHR30385">
    <property type="entry name" value="SIGMA FACTOR F FLAGELLAR"/>
    <property type="match status" value="1"/>
</dbReference>
<dbReference type="NCBIfam" id="TIGR02937">
    <property type="entry name" value="sigma70-ECF"/>
    <property type="match status" value="1"/>
</dbReference>
<keyword evidence="1" id="KW-0805">Transcription regulation</keyword>
<dbReference type="Proteomes" id="UP000662857">
    <property type="component" value="Chromosome"/>
</dbReference>
<dbReference type="SUPFAM" id="SSF88659">
    <property type="entry name" value="Sigma3 and sigma4 domains of RNA polymerase sigma factors"/>
    <property type="match status" value="2"/>
</dbReference>
<dbReference type="InterPro" id="IPR036388">
    <property type="entry name" value="WH-like_DNA-bd_sf"/>
</dbReference>
<evidence type="ECO:0000259" key="5">
    <source>
        <dbReference type="Pfam" id="PF04539"/>
    </source>
</evidence>
<feature type="domain" description="RNA polymerase sigma-70 region 4" evidence="7">
    <location>
        <begin position="208"/>
        <end position="257"/>
    </location>
</feature>
<keyword evidence="9" id="KW-1185">Reference proteome</keyword>
<evidence type="ECO:0000259" key="6">
    <source>
        <dbReference type="Pfam" id="PF04542"/>
    </source>
</evidence>
<dbReference type="EMBL" id="CP070499">
    <property type="protein sequence ID" value="QSB12733.1"/>
    <property type="molecule type" value="Genomic_DNA"/>
</dbReference>
<keyword evidence="3" id="KW-0238">DNA-binding</keyword>
<evidence type="ECO:0000256" key="2">
    <source>
        <dbReference type="ARBA" id="ARBA00023082"/>
    </source>
</evidence>
<proteinExistence type="predicted"/>
<evidence type="ECO:0000256" key="3">
    <source>
        <dbReference type="ARBA" id="ARBA00023125"/>
    </source>
</evidence>
<dbReference type="GO" id="GO:0016987">
    <property type="term" value="F:sigma factor activity"/>
    <property type="evidence" value="ECO:0007669"/>
    <property type="project" value="UniProtKB-KW"/>
</dbReference>
<reference evidence="8" key="1">
    <citation type="submission" date="2021-02" db="EMBL/GenBank/DDBJ databases">
        <title>Natrosporangium hydrolyticum gen. nov., sp. nov, a haloalkaliphilic actinobacterium from a soda solonchak soil.</title>
        <authorList>
            <person name="Sorokin D.Y."/>
            <person name="Khijniak T.V."/>
            <person name="Zakharycheva A.P."/>
            <person name="Boueva O.V."/>
            <person name="Ariskina E.V."/>
            <person name="Hahnke R.L."/>
            <person name="Bunk B."/>
            <person name="Sproer C."/>
            <person name="Schumann P."/>
            <person name="Evtushenko L.I."/>
            <person name="Kublanov I.V."/>
        </authorList>
    </citation>
    <scope>NUCLEOTIDE SEQUENCE</scope>
    <source>
        <strain evidence="8">DSM 106523</strain>
    </source>
</reference>
<gene>
    <name evidence="8" type="ORF">JQS43_13615</name>
</gene>
<dbReference type="CDD" id="cd06171">
    <property type="entry name" value="Sigma70_r4"/>
    <property type="match status" value="1"/>
</dbReference>
<dbReference type="AlphaFoldDB" id="A0A895YB91"/>
<protein>
    <submittedName>
        <fullName evidence="8">SigB/SigF/SigG family RNA polymerase sigma factor</fullName>
    </submittedName>
</protein>
<keyword evidence="4" id="KW-0804">Transcription</keyword>
<accession>A0A895YB91</accession>
<evidence type="ECO:0000256" key="4">
    <source>
        <dbReference type="ARBA" id="ARBA00023163"/>
    </source>
</evidence>
<dbReference type="InterPro" id="IPR007624">
    <property type="entry name" value="RNA_pol_sigma70_r3"/>
</dbReference>
<dbReference type="InterPro" id="IPR007630">
    <property type="entry name" value="RNA_pol_sigma70_r4"/>
</dbReference>
<evidence type="ECO:0000256" key="1">
    <source>
        <dbReference type="ARBA" id="ARBA00023015"/>
    </source>
</evidence>
<feature type="domain" description="RNA polymerase sigma-70 region 2" evidence="6">
    <location>
        <begin position="43"/>
        <end position="109"/>
    </location>
</feature>
<organism evidence="8 9">
    <name type="scientific">Natronosporangium hydrolyticum</name>
    <dbReference type="NCBI Taxonomy" id="2811111"/>
    <lineage>
        <taxon>Bacteria</taxon>
        <taxon>Bacillati</taxon>
        <taxon>Actinomycetota</taxon>
        <taxon>Actinomycetes</taxon>
        <taxon>Micromonosporales</taxon>
        <taxon>Micromonosporaceae</taxon>
        <taxon>Natronosporangium</taxon>
    </lineage>
</organism>
<dbReference type="InterPro" id="IPR007627">
    <property type="entry name" value="RNA_pol_sigma70_r2"/>
</dbReference>
<dbReference type="Pfam" id="PF04545">
    <property type="entry name" value="Sigma70_r4"/>
    <property type="match status" value="1"/>
</dbReference>
<dbReference type="Gene3D" id="1.10.10.10">
    <property type="entry name" value="Winged helix-like DNA-binding domain superfamily/Winged helix DNA-binding domain"/>
    <property type="match status" value="2"/>
</dbReference>
<dbReference type="InterPro" id="IPR014284">
    <property type="entry name" value="RNA_pol_sigma-70_dom"/>
</dbReference>
<sequence>MTMTAARARTTAVGNPHEALHQLAALPMHHPSRPAVRDQAIVAWLPLATDLAHRFAGRGEPLADLLQTATVGLIKAVDRFDVDRGTDFPAFAVPTIVGEVKRYFRDQTWDLHVPRRLQELRRAVAQATETLSQRQGRTPTIGELAAELEVSEAEIRDGLRVSGAYTTISLDAPATPGGDEPTATLGELLGAEDVELSRAELRMAVAPAVATLSERQQRILHMRFFGNLTQDQIARQIGISQMHVSRLLSRILTDLRERLYDYAEPTS</sequence>
<dbReference type="NCBIfam" id="TIGR02980">
    <property type="entry name" value="SigBFG"/>
    <property type="match status" value="1"/>
</dbReference>
<dbReference type="PANTHER" id="PTHR30385:SF4">
    <property type="entry name" value="RNA POLYMERASE SIGMA-E FACTOR"/>
    <property type="match status" value="1"/>
</dbReference>
<dbReference type="InterPro" id="IPR014322">
    <property type="entry name" value="RNA_pol_sigma-B/F/G"/>
</dbReference>